<keyword evidence="2" id="KW-0808">Transferase</keyword>
<dbReference type="PANTHER" id="PTHR11927">
    <property type="entry name" value="GALACTOSIDE 2-L-FUCOSYLTRANSFERASE"/>
    <property type="match status" value="1"/>
</dbReference>
<dbReference type="PANTHER" id="PTHR11927:SF9">
    <property type="entry name" value="L-FUCOSYLTRANSFERASE"/>
    <property type="match status" value="1"/>
</dbReference>
<dbReference type="GO" id="GO:0005975">
    <property type="term" value="P:carbohydrate metabolic process"/>
    <property type="evidence" value="ECO:0007669"/>
    <property type="project" value="InterPro"/>
</dbReference>
<dbReference type="InterPro" id="IPR009078">
    <property type="entry name" value="Ferritin-like_SF"/>
</dbReference>
<accession>A0A6C0E2E3</accession>
<keyword evidence="1" id="KW-0328">Glycosyltransferase</keyword>
<sequence length="293" mass="34815">MITCRLVGGLGNQLFQIFTTISYAIKHKQIFKFEYADILTIGVPRPTYWNSFLSKLKPFTFSTSNDVATQTNNVIKEQGFHYSELPWSDILDNTHVILVGYFQSHKYFSLFYNTICRMIDLDNQKMNVMTKYRDFFANEETEEFEKFIGIHFRLGDYKKIQHIHPILKKEYYEKALLYVMAETEKKDWKILYFCEEDSNKEVEETIEYLKKRCSKCEFIKVPDTIPDWEQLLLMSCCTHNIIANSTFSWWGAYVNSNPNKIVCYPNKWFGDSMPNHKTLFTNDDLFPSTWMMI</sequence>
<evidence type="ECO:0000256" key="2">
    <source>
        <dbReference type="ARBA" id="ARBA00022679"/>
    </source>
</evidence>
<dbReference type="EMBL" id="MN739730">
    <property type="protein sequence ID" value="QHT23276.1"/>
    <property type="molecule type" value="Genomic_DNA"/>
</dbReference>
<name>A0A6C0E2E3_9ZZZZ</name>
<evidence type="ECO:0000256" key="1">
    <source>
        <dbReference type="ARBA" id="ARBA00022676"/>
    </source>
</evidence>
<protein>
    <recommendedName>
        <fullName evidence="4">Glycosyltransferase</fullName>
    </recommendedName>
</protein>
<dbReference type="InterPro" id="IPR002516">
    <property type="entry name" value="Glyco_trans_11"/>
</dbReference>
<reference evidence="3" key="1">
    <citation type="journal article" date="2020" name="Nature">
        <title>Giant virus diversity and host interactions through global metagenomics.</title>
        <authorList>
            <person name="Schulz F."/>
            <person name="Roux S."/>
            <person name="Paez-Espino D."/>
            <person name="Jungbluth S."/>
            <person name="Walsh D.A."/>
            <person name="Denef V.J."/>
            <person name="McMahon K.D."/>
            <person name="Konstantinidis K.T."/>
            <person name="Eloe-Fadrosh E.A."/>
            <person name="Kyrpides N.C."/>
            <person name="Woyke T."/>
        </authorList>
    </citation>
    <scope>NUCLEOTIDE SEQUENCE</scope>
    <source>
        <strain evidence="3">GVMAG-M-3300023179-116</strain>
    </source>
</reference>
<dbReference type="GO" id="GO:0016020">
    <property type="term" value="C:membrane"/>
    <property type="evidence" value="ECO:0007669"/>
    <property type="project" value="InterPro"/>
</dbReference>
<evidence type="ECO:0008006" key="4">
    <source>
        <dbReference type="Google" id="ProtNLM"/>
    </source>
</evidence>
<dbReference type="Pfam" id="PF01531">
    <property type="entry name" value="Glyco_transf_11"/>
    <property type="match status" value="1"/>
</dbReference>
<dbReference type="GO" id="GO:0008107">
    <property type="term" value="F:galactoside 2-alpha-L-fucosyltransferase activity"/>
    <property type="evidence" value="ECO:0007669"/>
    <property type="project" value="InterPro"/>
</dbReference>
<organism evidence="3">
    <name type="scientific">viral metagenome</name>
    <dbReference type="NCBI Taxonomy" id="1070528"/>
    <lineage>
        <taxon>unclassified sequences</taxon>
        <taxon>metagenomes</taxon>
        <taxon>organismal metagenomes</taxon>
    </lineage>
</organism>
<dbReference type="AlphaFoldDB" id="A0A6C0E2E3"/>
<evidence type="ECO:0000313" key="3">
    <source>
        <dbReference type="EMBL" id="QHT23276.1"/>
    </source>
</evidence>
<dbReference type="SUPFAM" id="SSF47240">
    <property type="entry name" value="Ferritin-like"/>
    <property type="match status" value="1"/>
</dbReference>
<dbReference type="CDD" id="cd11301">
    <property type="entry name" value="Fut1_Fut2_like"/>
    <property type="match status" value="1"/>
</dbReference>
<proteinExistence type="predicted"/>